<keyword evidence="3" id="KW-1185">Reference proteome</keyword>
<dbReference type="Proteomes" id="UP000073492">
    <property type="component" value="Unassembled WGS sequence"/>
</dbReference>
<comment type="caution">
    <text evidence="2">The sequence shown here is derived from an EMBL/GenBank/DDBJ whole genome shotgun (WGS) entry which is preliminary data.</text>
</comment>
<evidence type="ECO:0008006" key="4">
    <source>
        <dbReference type="Google" id="ProtNLM"/>
    </source>
</evidence>
<evidence type="ECO:0000313" key="3">
    <source>
        <dbReference type="Proteomes" id="UP000073492"/>
    </source>
</evidence>
<dbReference type="PANTHER" id="PTHR37012:SF7">
    <property type="entry name" value="B-ZIP TRANSCRIPTION FACTOR (EUROFUNG)-RELATED"/>
    <property type="match status" value="1"/>
</dbReference>
<feature type="region of interest" description="Disordered" evidence="1">
    <location>
        <begin position="1"/>
        <end position="29"/>
    </location>
</feature>
<dbReference type="AlphaFoldDB" id="A0A139I4S6"/>
<dbReference type="PANTHER" id="PTHR37012">
    <property type="entry name" value="B-ZIP TRANSCRIPTION FACTOR (EUROFUNG)-RELATED"/>
    <property type="match status" value="1"/>
</dbReference>
<accession>A0A139I4S6</accession>
<evidence type="ECO:0000256" key="1">
    <source>
        <dbReference type="SAM" id="MobiDB-lite"/>
    </source>
</evidence>
<gene>
    <name evidence="2" type="ORF">AC579_10474</name>
</gene>
<dbReference type="InterPro" id="IPR021833">
    <property type="entry name" value="DUF3425"/>
</dbReference>
<dbReference type="Gene3D" id="1.20.5.170">
    <property type="match status" value="1"/>
</dbReference>
<organism evidence="2 3">
    <name type="scientific">Pseudocercospora musae</name>
    <dbReference type="NCBI Taxonomy" id="113226"/>
    <lineage>
        <taxon>Eukaryota</taxon>
        <taxon>Fungi</taxon>
        <taxon>Dikarya</taxon>
        <taxon>Ascomycota</taxon>
        <taxon>Pezizomycotina</taxon>
        <taxon>Dothideomycetes</taxon>
        <taxon>Dothideomycetidae</taxon>
        <taxon>Mycosphaerellales</taxon>
        <taxon>Mycosphaerellaceae</taxon>
        <taxon>Pseudocercospora</taxon>
    </lineage>
</organism>
<dbReference type="SUPFAM" id="SSF57959">
    <property type="entry name" value="Leucine zipper domain"/>
    <property type="match status" value="1"/>
</dbReference>
<dbReference type="EMBL" id="LFZO01000320">
    <property type="protein sequence ID" value="KXT09629.1"/>
    <property type="molecule type" value="Genomic_DNA"/>
</dbReference>
<dbReference type="GO" id="GO:0003700">
    <property type="term" value="F:DNA-binding transcription factor activity"/>
    <property type="evidence" value="ECO:0007669"/>
    <property type="project" value="InterPro"/>
</dbReference>
<dbReference type="Pfam" id="PF11905">
    <property type="entry name" value="DUF3425"/>
    <property type="match status" value="1"/>
</dbReference>
<feature type="region of interest" description="Disordered" evidence="1">
    <location>
        <begin position="84"/>
        <end position="145"/>
    </location>
</feature>
<proteinExistence type="predicted"/>
<evidence type="ECO:0000313" key="2">
    <source>
        <dbReference type="EMBL" id="KXT09629.1"/>
    </source>
</evidence>
<sequence>MRRNSEAMSTCRIERKRAHDREAQRASRAKTKAYIAHLEKTVADLSESSGDSRANYLAQHASHQAQEIDKLQGLVGKIRSLVQEAGKSEQSSSPEKTQALKLESKAESTAESSSSLPDPVSATNWDSPSEDQWIPELPKPVESGPKKARAKVASASRNLIVLGISMLCEETDDTSYFQRVNAAIGKVEQTPDNLSAIEEDMDILSRAIVHGWDAAERVHHFDIVWRFLRAFDEGLWYRAAPIERFVHFWGMRCHLLYKIQPKNQERRQTAAFMQQTMNQQSAMPHPPIIDYFGWPQVRNHLLREGINNCSGRASIAFAESFRFDWQYELRDMYKVNRQTGLYCLSEGFLHSWNDIDSYQMLTHELIPSYAHPVTALQTPVAADLDDDDSSTDGDIGTQTSVIEEIAAQTQHLMNQVSHTEDWMSHYGMDLSQDGSQFDIDSFSLPHDNHLTHWPTI</sequence>
<reference evidence="2 3" key="1">
    <citation type="submission" date="2015-07" db="EMBL/GenBank/DDBJ databases">
        <title>Comparative genomics of the Sigatoka disease complex on banana suggests a link between parallel evolutionary changes in Pseudocercospora fijiensis and Pseudocercospora eumusae and increased virulence on the banana host.</title>
        <authorList>
            <person name="Chang T.-C."/>
            <person name="Salvucci A."/>
            <person name="Crous P.W."/>
            <person name="Stergiopoulos I."/>
        </authorList>
    </citation>
    <scope>NUCLEOTIDE SEQUENCE [LARGE SCALE GENOMIC DNA]</scope>
    <source>
        <strain evidence="2 3">CBS 116634</strain>
    </source>
</reference>
<dbReference type="CDD" id="cd14688">
    <property type="entry name" value="bZIP_YAP"/>
    <property type="match status" value="1"/>
</dbReference>
<name>A0A139I4S6_9PEZI</name>
<dbReference type="OrthoDB" id="3535998at2759"/>
<protein>
    <recommendedName>
        <fullName evidence="4">BZIP domain-containing protein</fullName>
    </recommendedName>
</protein>
<dbReference type="InterPro" id="IPR046347">
    <property type="entry name" value="bZIP_sf"/>
</dbReference>